<dbReference type="AlphaFoldDB" id="A0A1I2V1H8"/>
<evidence type="ECO:0000256" key="1">
    <source>
        <dbReference type="ARBA" id="ARBA00001946"/>
    </source>
</evidence>
<organism evidence="6 7">
    <name type="scientific">Desulfotruncus arcticus DSM 17038</name>
    <dbReference type="NCBI Taxonomy" id="1121424"/>
    <lineage>
        <taxon>Bacteria</taxon>
        <taxon>Bacillati</taxon>
        <taxon>Bacillota</taxon>
        <taxon>Clostridia</taxon>
        <taxon>Eubacteriales</taxon>
        <taxon>Desulfallaceae</taxon>
        <taxon>Desulfotruncus</taxon>
    </lineage>
</organism>
<dbReference type="RefSeq" id="WP_092472038.1">
    <property type="nucleotide sequence ID" value="NZ_FOOX01000010.1"/>
</dbReference>
<keyword evidence="7" id="KW-1185">Reference proteome</keyword>
<dbReference type="Pfam" id="PF00459">
    <property type="entry name" value="Inositol_P"/>
    <property type="match status" value="1"/>
</dbReference>
<evidence type="ECO:0000256" key="3">
    <source>
        <dbReference type="ARBA" id="ARBA00022801"/>
    </source>
</evidence>
<keyword evidence="3" id="KW-0378">Hydrolase</keyword>
<dbReference type="GO" id="GO:0007165">
    <property type="term" value="P:signal transduction"/>
    <property type="evidence" value="ECO:0007669"/>
    <property type="project" value="TreeGrafter"/>
</dbReference>
<evidence type="ECO:0000256" key="2">
    <source>
        <dbReference type="ARBA" id="ARBA00022723"/>
    </source>
</evidence>
<dbReference type="PROSITE" id="PS00629">
    <property type="entry name" value="IMP_1"/>
    <property type="match status" value="1"/>
</dbReference>
<dbReference type="PRINTS" id="PR00377">
    <property type="entry name" value="IMPHPHTASES"/>
</dbReference>
<dbReference type="GO" id="GO:0046872">
    <property type="term" value="F:metal ion binding"/>
    <property type="evidence" value="ECO:0007669"/>
    <property type="project" value="UniProtKB-KW"/>
</dbReference>
<feature type="binding site" evidence="5">
    <location>
        <position position="77"/>
    </location>
    <ligand>
        <name>Mg(2+)</name>
        <dbReference type="ChEBI" id="CHEBI:18420"/>
        <label>1</label>
        <note>catalytic</note>
    </ligand>
</feature>
<evidence type="ECO:0000256" key="5">
    <source>
        <dbReference type="PIRSR" id="PIRSR600760-2"/>
    </source>
</evidence>
<name>A0A1I2V1H8_9FIRM</name>
<protein>
    <submittedName>
        <fullName evidence="6">Myo-inositol-1(Or 4)-monophosphatase</fullName>
    </submittedName>
</protein>
<dbReference type="EMBL" id="FOOX01000010">
    <property type="protein sequence ID" value="SFG82893.1"/>
    <property type="molecule type" value="Genomic_DNA"/>
</dbReference>
<feature type="binding site" evidence="5">
    <location>
        <position position="95"/>
    </location>
    <ligand>
        <name>Mg(2+)</name>
        <dbReference type="ChEBI" id="CHEBI:18420"/>
        <label>1</label>
        <note>catalytic</note>
    </ligand>
</feature>
<dbReference type="GO" id="GO:0008934">
    <property type="term" value="F:inositol monophosphate 1-phosphatase activity"/>
    <property type="evidence" value="ECO:0007669"/>
    <property type="project" value="TreeGrafter"/>
</dbReference>
<dbReference type="FunFam" id="3.30.540.10:FF:000003">
    <property type="entry name" value="Inositol-1-monophosphatase"/>
    <property type="match status" value="1"/>
</dbReference>
<dbReference type="Proteomes" id="UP000199337">
    <property type="component" value="Unassembled WGS sequence"/>
</dbReference>
<proteinExistence type="predicted"/>
<feature type="binding site" evidence="5">
    <location>
        <position position="223"/>
    </location>
    <ligand>
        <name>Mg(2+)</name>
        <dbReference type="ChEBI" id="CHEBI:18420"/>
        <label>1</label>
        <note>catalytic</note>
    </ligand>
</feature>
<dbReference type="STRING" id="341036.SAMN05660649_02835"/>
<dbReference type="SUPFAM" id="SSF56655">
    <property type="entry name" value="Carbohydrate phosphatase"/>
    <property type="match status" value="1"/>
</dbReference>
<dbReference type="PANTHER" id="PTHR20854:SF4">
    <property type="entry name" value="INOSITOL-1-MONOPHOSPHATASE-RELATED"/>
    <property type="match status" value="1"/>
</dbReference>
<gene>
    <name evidence="6" type="ORF">SAMN05660649_02835</name>
</gene>
<dbReference type="PANTHER" id="PTHR20854">
    <property type="entry name" value="INOSITOL MONOPHOSPHATASE"/>
    <property type="match status" value="1"/>
</dbReference>
<reference evidence="7" key="1">
    <citation type="submission" date="2016-10" db="EMBL/GenBank/DDBJ databases">
        <authorList>
            <person name="Varghese N."/>
            <person name="Submissions S."/>
        </authorList>
    </citation>
    <scope>NUCLEOTIDE SEQUENCE [LARGE SCALE GENOMIC DNA]</scope>
    <source>
        <strain evidence="7">DSM 17038</strain>
    </source>
</reference>
<feature type="binding site" evidence="5">
    <location>
        <position position="97"/>
    </location>
    <ligand>
        <name>Mg(2+)</name>
        <dbReference type="ChEBI" id="CHEBI:18420"/>
        <label>1</label>
        <note>catalytic</note>
    </ligand>
</feature>
<evidence type="ECO:0000313" key="7">
    <source>
        <dbReference type="Proteomes" id="UP000199337"/>
    </source>
</evidence>
<dbReference type="Gene3D" id="3.40.190.80">
    <property type="match status" value="1"/>
</dbReference>
<keyword evidence="4 5" id="KW-0460">Magnesium</keyword>
<evidence type="ECO:0000256" key="4">
    <source>
        <dbReference type="ARBA" id="ARBA00022842"/>
    </source>
</evidence>
<dbReference type="CDD" id="cd01637">
    <property type="entry name" value="IMPase_like"/>
    <property type="match status" value="1"/>
</dbReference>
<dbReference type="Gene3D" id="3.30.540.10">
    <property type="entry name" value="Fructose-1,6-Bisphosphatase, subunit A, domain 1"/>
    <property type="match status" value="1"/>
</dbReference>
<dbReference type="InterPro" id="IPR020583">
    <property type="entry name" value="Inositol_monoP_metal-BS"/>
</dbReference>
<dbReference type="GO" id="GO:0006020">
    <property type="term" value="P:inositol metabolic process"/>
    <property type="evidence" value="ECO:0007669"/>
    <property type="project" value="TreeGrafter"/>
</dbReference>
<evidence type="ECO:0000313" key="6">
    <source>
        <dbReference type="EMBL" id="SFG82893.1"/>
    </source>
</evidence>
<comment type="cofactor">
    <cofactor evidence="1 5">
        <name>Mg(2+)</name>
        <dbReference type="ChEBI" id="CHEBI:18420"/>
    </cofactor>
</comment>
<accession>A0A1I2V1H8</accession>
<feature type="binding site" evidence="5">
    <location>
        <position position="98"/>
    </location>
    <ligand>
        <name>Mg(2+)</name>
        <dbReference type="ChEBI" id="CHEBI:18420"/>
        <label>1</label>
        <note>catalytic</note>
    </ligand>
</feature>
<dbReference type="OrthoDB" id="9772456at2"/>
<keyword evidence="2 5" id="KW-0479">Metal-binding</keyword>
<sequence length="282" mass="32022">MINLPVISNDEKEMYDFAYNLTRSAGLKLQQEREHSVIKVREKTSHTDLVTDHDLLIEQFIAESIMRKYPGHGILAEESRARASADSDGYTWVLDPIDGTVNYYRFGRNYAISLALYRNGNPVLGLIYDVANGVMFGAGPGEGATMNGCPLDILPERKDRVKTAVVAMSLRTMMELAGWGMDVWGMLSRVQAHRYLGCASLELCKIANGEYDLFVSSNIYEWDIAAARIFLEQRGCFLHSRSKENNKSRDGKLFVVAFRSPLLWQEALAYFPKCVRDDFYRF</sequence>
<dbReference type="InterPro" id="IPR000760">
    <property type="entry name" value="Inositol_monophosphatase-like"/>
</dbReference>